<sequence length="74" mass="8688">MKYSGDFVTIRVGTGAARETPTIHEYIIREKSQVFRAAFDRKWKEGRSRQVELPEDDPKIVHSYLDWLYSGILE</sequence>
<evidence type="ECO:0000313" key="3">
    <source>
        <dbReference type="Proteomes" id="UP000016932"/>
    </source>
</evidence>
<dbReference type="HOGENOM" id="CLU_2688856_0_0_1"/>
<dbReference type="RefSeq" id="XP_007932170.1">
    <property type="nucleotide sequence ID" value="XM_007933979.1"/>
</dbReference>
<dbReference type="KEGG" id="pfj:MYCFIDRAFT_146355"/>
<dbReference type="Proteomes" id="UP000016932">
    <property type="component" value="Unassembled WGS sequence"/>
</dbReference>
<dbReference type="AlphaFoldDB" id="M2YI26"/>
<dbReference type="GeneID" id="19331338"/>
<keyword evidence="3" id="KW-1185">Reference proteome</keyword>
<dbReference type="Gene3D" id="3.30.710.10">
    <property type="entry name" value="Potassium Channel Kv1.1, Chain A"/>
    <property type="match status" value="1"/>
</dbReference>
<organism evidence="2 3">
    <name type="scientific">Pseudocercospora fijiensis (strain CIRAD86)</name>
    <name type="common">Black leaf streak disease fungus</name>
    <name type="synonym">Mycosphaerella fijiensis</name>
    <dbReference type="NCBI Taxonomy" id="383855"/>
    <lineage>
        <taxon>Eukaryota</taxon>
        <taxon>Fungi</taxon>
        <taxon>Dikarya</taxon>
        <taxon>Ascomycota</taxon>
        <taxon>Pezizomycotina</taxon>
        <taxon>Dothideomycetes</taxon>
        <taxon>Dothideomycetidae</taxon>
        <taxon>Mycosphaerellales</taxon>
        <taxon>Mycosphaerellaceae</taxon>
        <taxon>Pseudocercospora</taxon>
    </lineage>
</organism>
<dbReference type="PANTHER" id="PTHR47843:SF2">
    <property type="entry name" value="BTB DOMAIN-CONTAINING PROTEIN"/>
    <property type="match status" value="1"/>
</dbReference>
<dbReference type="CDD" id="cd18186">
    <property type="entry name" value="BTB_POZ_ZBTB_KLHL-like"/>
    <property type="match status" value="1"/>
</dbReference>
<dbReference type="InterPro" id="IPR011333">
    <property type="entry name" value="SKP1/BTB/POZ_sf"/>
</dbReference>
<reference evidence="2 3" key="1">
    <citation type="journal article" date="2012" name="PLoS Pathog.">
        <title>Diverse lifestyles and strategies of plant pathogenesis encoded in the genomes of eighteen Dothideomycetes fungi.</title>
        <authorList>
            <person name="Ohm R.A."/>
            <person name="Feau N."/>
            <person name="Henrissat B."/>
            <person name="Schoch C.L."/>
            <person name="Horwitz B.A."/>
            <person name="Barry K.W."/>
            <person name="Condon B.J."/>
            <person name="Copeland A.C."/>
            <person name="Dhillon B."/>
            <person name="Glaser F."/>
            <person name="Hesse C.N."/>
            <person name="Kosti I."/>
            <person name="LaButti K."/>
            <person name="Lindquist E.A."/>
            <person name="Lucas S."/>
            <person name="Salamov A.A."/>
            <person name="Bradshaw R.E."/>
            <person name="Ciuffetti L."/>
            <person name="Hamelin R.C."/>
            <person name="Kema G.H.J."/>
            <person name="Lawrence C."/>
            <person name="Scott J.A."/>
            <person name="Spatafora J.W."/>
            <person name="Turgeon B.G."/>
            <person name="de Wit P.J.G.M."/>
            <person name="Zhong S."/>
            <person name="Goodwin S.B."/>
            <person name="Grigoriev I.V."/>
        </authorList>
    </citation>
    <scope>NUCLEOTIDE SEQUENCE [LARGE SCALE GENOMIC DNA]</scope>
    <source>
        <strain evidence="2 3">CIRAD86</strain>
    </source>
</reference>
<name>M2YI26_PSEFD</name>
<accession>M2YI26</accession>
<protein>
    <recommendedName>
        <fullName evidence="1">BTB domain-containing protein</fullName>
    </recommendedName>
</protein>
<dbReference type="InterPro" id="IPR000210">
    <property type="entry name" value="BTB/POZ_dom"/>
</dbReference>
<dbReference type="EMBL" id="KB446566">
    <property type="protein sequence ID" value="EME77420.1"/>
    <property type="molecule type" value="Genomic_DNA"/>
</dbReference>
<gene>
    <name evidence="2" type="ORF">MYCFIDRAFT_146355</name>
</gene>
<feature type="domain" description="BTB" evidence="1">
    <location>
        <begin position="6"/>
        <end position="74"/>
    </location>
</feature>
<dbReference type="Pfam" id="PF00651">
    <property type="entry name" value="BTB"/>
    <property type="match status" value="1"/>
</dbReference>
<dbReference type="PANTHER" id="PTHR47843">
    <property type="entry name" value="BTB DOMAIN-CONTAINING PROTEIN-RELATED"/>
    <property type="match status" value="1"/>
</dbReference>
<dbReference type="PROSITE" id="PS50097">
    <property type="entry name" value="BTB"/>
    <property type="match status" value="1"/>
</dbReference>
<evidence type="ECO:0000259" key="1">
    <source>
        <dbReference type="PROSITE" id="PS50097"/>
    </source>
</evidence>
<dbReference type="OrthoDB" id="1022638at2759"/>
<proteinExistence type="predicted"/>
<dbReference type="SUPFAM" id="SSF54695">
    <property type="entry name" value="POZ domain"/>
    <property type="match status" value="1"/>
</dbReference>
<dbReference type="VEuPathDB" id="FungiDB:MYCFIDRAFT_146355"/>
<evidence type="ECO:0000313" key="2">
    <source>
        <dbReference type="EMBL" id="EME77420.1"/>
    </source>
</evidence>